<dbReference type="InterPro" id="IPR036249">
    <property type="entry name" value="Thioredoxin-like_sf"/>
</dbReference>
<dbReference type="PANTHER" id="PTHR43640:SF1">
    <property type="entry name" value="THIOREDOXIN-DEPENDENT PEROXIREDOXIN"/>
    <property type="match status" value="1"/>
</dbReference>
<proteinExistence type="predicted"/>
<protein>
    <submittedName>
        <fullName evidence="2">Thioredoxin family protein</fullName>
    </submittedName>
</protein>
<keyword evidence="3" id="KW-1185">Reference proteome</keyword>
<evidence type="ECO:0000259" key="1">
    <source>
        <dbReference type="PROSITE" id="PS51352"/>
    </source>
</evidence>
<dbReference type="PANTHER" id="PTHR43640">
    <property type="entry name" value="OS07G0260300 PROTEIN"/>
    <property type="match status" value="1"/>
</dbReference>
<dbReference type="InterPro" id="IPR013740">
    <property type="entry name" value="Redoxin"/>
</dbReference>
<dbReference type="Proteomes" id="UP000321436">
    <property type="component" value="Unassembled WGS sequence"/>
</dbReference>
<reference evidence="2 3" key="1">
    <citation type="submission" date="2019-07" db="EMBL/GenBank/DDBJ databases">
        <title>Whole genome shotgun sequence of Chitinophaga cymbidii NBRC 109752.</title>
        <authorList>
            <person name="Hosoyama A."/>
            <person name="Uohara A."/>
            <person name="Ohji S."/>
            <person name="Ichikawa N."/>
        </authorList>
    </citation>
    <scope>NUCLEOTIDE SEQUENCE [LARGE SCALE GENOMIC DNA]</scope>
    <source>
        <strain evidence="2 3">NBRC 109752</strain>
    </source>
</reference>
<organism evidence="2 3">
    <name type="scientific">Chitinophaga cymbidii</name>
    <dbReference type="NCBI Taxonomy" id="1096750"/>
    <lineage>
        <taxon>Bacteria</taxon>
        <taxon>Pseudomonadati</taxon>
        <taxon>Bacteroidota</taxon>
        <taxon>Chitinophagia</taxon>
        <taxon>Chitinophagales</taxon>
        <taxon>Chitinophagaceae</taxon>
        <taxon>Chitinophaga</taxon>
    </lineage>
</organism>
<name>A0A512RQC8_9BACT</name>
<dbReference type="InterPro" id="IPR047262">
    <property type="entry name" value="PRX-like1"/>
</dbReference>
<dbReference type="Pfam" id="PF08534">
    <property type="entry name" value="Redoxin"/>
    <property type="match status" value="1"/>
</dbReference>
<dbReference type="InterPro" id="IPR013766">
    <property type="entry name" value="Thioredoxin_domain"/>
</dbReference>
<feature type="domain" description="Thioredoxin" evidence="1">
    <location>
        <begin position="24"/>
        <end position="180"/>
    </location>
</feature>
<evidence type="ECO:0000313" key="2">
    <source>
        <dbReference type="EMBL" id="GEP97904.1"/>
    </source>
</evidence>
<gene>
    <name evidence="2" type="ORF">CCY01nite_41640</name>
</gene>
<dbReference type="Gene3D" id="3.40.30.10">
    <property type="entry name" value="Glutaredoxin"/>
    <property type="match status" value="1"/>
</dbReference>
<dbReference type="SUPFAM" id="SSF52833">
    <property type="entry name" value="Thioredoxin-like"/>
    <property type="match status" value="1"/>
</dbReference>
<dbReference type="OrthoDB" id="9809746at2"/>
<sequence>MKLQFVLLLVAAIWLTAFRSPYALDVGARLPKADIKMKDVSGKEVSLNDAKKANGLLVMFSCNTCPYVARNQARTREICQYALKNNIGVILVNSNEAARSGGDSYEAMQRYAKGQQYNWYYVVDRNNAIADAFAADRTPECYLFDKNAVLVYKGAIDDNPGNEGGVKEKYLHNAISAVLGGKKVEVTSTASVGCGIKRKL</sequence>
<comment type="caution">
    <text evidence="2">The sequence shown here is derived from an EMBL/GenBank/DDBJ whole genome shotgun (WGS) entry which is preliminary data.</text>
</comment>
<dbReference type="RefSeq" id="WP_146865936.1">
    <property type="nucleotide sequence ID" value="NZ_BKAU01000005.1"/>
</dbReference>
<dbReference type="EMBL" id="BKAU01000005">
    <property type="protein sequence ID" value="GEP97904.1"/>
    <property type="molecule type" value="Genomic_DNA"/>
</dbReference>
<dbReference type="PROSITE" id="PS51352">
    <property type="entry name" value="THIOREDOXIN_2"/>
    <property type="match status" value="1"/>
</dbReference>
<accession>A0A512RQC8</accession>
<dbReference type="AlphaFoldDB" id="A0A512RQC8"/>
<evidence type="ECO:0000313" key="3">
    <source>
        <dbReference type="Proteomes" id="UP000321436"/>
    </source>
</evidence>
<dbReference type="GO" id="GO:0016491">
    <property type="term" value="F:oxidoreductase activity"/>
    <property type="evidence" value="ECO:0007669"/>
    <property type="project" value="InterPro"/>
</dbReference>